<accession>A0A7D8UR81</accession>
<dbReference type="EMBL" id="QGMG01000218">
    <property type="protein sequence ID" value="TVY55673.1"/>
    <property type="molecule type" value="Genomic_DNA"/>
</dbReference>
<dbReference type="GO" id="GO:0016788">
    <property type="term" value="F:hydrolase activity, acting on ester bonds"/>
    <property type="evidence" value="ECO:0007669"/>
    <property type="project" value="InterPro"/>
</dbReference>
<name>A0A7D8UR81_9HELO</name>
<dbReference type="Proteomes" id="UP000481288">
    <property type="component" value="Unassembled WGS sequence"/>
</dbReference>
<gene>
    <name evidence="4" type="ORF">LCER1_G004695</name>
</gene>
<dbReference type="Pfam" id="PF04185">
    <property type="entry name" value="Phosphoesterase"/>
    <property type="match status" value="1"/>
</dbReference>
<reference evidence="4 5" key="1">
    <citation type="submission" date="2018-05" db="EMBL/GenBank/DDBJ databases">
        <title>Whole genome sequencing for identification of molecular markers to develop diagnostic detection tools for the regulated plant pathogen Lachnellula willkommii.</title>
        <authorList>
            <person name="Giroux E."/>
            <person name="Bilodeau G."/>
        </authorList>
    </citation>
    <scope>NUCLEOTIDE SEQUENCE [LARGE SCALE GENOMIC DNA]</scope>
    <source>
        <strain evidence="4 5">CBS 625.97</strain>
    </source>
</reference>
<keyword evidence="3" id="KW-0732">Signal</keyword>
<dbReference type="OrthoDB" id="5135119at2759"/>
<feature type="compositionally biased region" description="Low complexity" evidence="2">
    <location>
        <begin position="396"/>
        <end position="415"/>
    </location>
</feature>
<dbReference type="PANTHER" id="PTHR31956:SF15">
    <property type="entry name" value="ACID PHOSPHATASE PHOA"/>
    <property type="match status" value="1"/>
</dbReference>
<dbReference type="Gene3D" id="3.40.720.10">
    <property type="entry name" value="Alkaline Phosphatase, subunit A"/>
    <property type="match status" value="1"/>
</dbReference>
<dbReference type="InterPro" id="IPR017850">
    <property type="entry name" value="Alkaline_phosphatase_core_sf"/>
</dbReference>
<evidence type="ECO:0000313" key="4">
    <source>
        <dbReference type="EMBL" id="TVY55673.1"/>
    </source>
</evidence>
<dbReference type="FunFam" id="3.40.720.10:FF:000064">
    <property type="entry name" value="Probable acid phosphatase Pho610"/>
    <property type="match status" value="1"/>
</dbReference>
<evidence type="ECO:0000256" key="2">
    <source>
        <dbReference type="SAM" id="MobiDB-lite"/>
    </source>
</evidence>
<evidence type="ECO:0000256" key="3">
    <source>
        <dbReference type="SAM" id="SignalP"/>
    </source>
</evidence>
<dbReference type="PANTHER" id="PTHR31956">
    <property type="entry name" value="NON-SPECIFIC PHOSPHOLIPASE C4-RELATED"/>
    <property type="match status" value="1"/>
</dbReference>
<comment type="caution">
    <text evidence="4">The sequence shown here is derived from an EMBL/GenBank/DDBJ whole genome shotgun (WGS) entry which is preliminary data.</text>
</comment>
<sequence length="447" mass="48506">MRLLLLTAAATAATAAYVPGKAFDRFITIWLENQDFDKVDRNSRIADLSKEGILLTEYYGLTHPSQPNYIASVGGDYFGLNQDGFVQIPRNVSTLVDLFDTQDISWKGYFEGLPGPGFMGRAVRLLMDWGGTMLENTSECLRLLWMSAVADCCSPFISYDSVSMNGTRLGNLQSFKDFDSDLKANTLPQYAHMSPDMLNDGHNTTLEYAANWTQSFITPLLANEQFMEKTLVLLTYDESATYPKPNRIVSLLLGGAIPKELKGTNDSTLYTHYSILSTLENNWGLPNLGRYDVGANVFDLVANKTGYVNHAPENIALVNNSLSYAGFLNIDPKLYKPIPAPNLQLIGAGGKAVDETVKANWEAAAGDMTPYDGSGYLHDGGNGTADPNAPVYKAQAPAPDVTSTPSSTSSAPTATGSKKSRASRMVSLDINWAGLGFCVFAIAAFVL</sequence>
<feature type="signal peptide" evidence="3">
    <location>
        <begin position="1"/>
        <end position="15"/>
    </location>
</feature>
<dbReference type="AlphaFoldDB" id="A0A7D8UR81"/>
<keyword evidence="5" id="KW-1185">Reference proteome</keyword>
<dbReference type="InterPro" id="IPR007312">
    <property type="entry name" value="Phosphoesterase"/>
</dbReference>
<feature type="chain" id="PRO_5028858014" evidence="3">
    <location>
        <begin position="16"/>
        <end position="447"/>
    </location>
</feature>
<protein>
    <submittedName>
        <fullName evidence="4">Putative acid phosphatase</fullName>
    </submittedName>
</protein>
<keyword evidence="1" id="KW-0378">Hydrolase</keyword>
<evidence type="ECO:0000313" key="5">
    <source>
        <dbReference type="Proteomes" id="UP000481288"/>
    </source>
</evidence>
<dbReference type="GO" id="GO:0009395">
    <property type="term" value="P:phospholipid catabolic process"/>
    <property type="evidence" value="ECO:0007669"/>
    <property type="project" value="TreeGrafter"/>
</dbReference>
<proteinExistence type="predicted"/>
<feature type="region of interest" description="Disordered" evidence="2">
    <location>
        <begin position="387"/>
        <end position="418"/>
    </location>
</feature>
<organism evidence="4 5">
    <name type="scientific">Lachnellula cervina</name>
    <dbReference type="NCBI Taxonomy" id="1316786"/>
    <lineage>
        <taxon>Eukaryota</taxon>
        <taxon>Fungi</taxon>
        <taxon>Dikarya</taxon>
        <taxon>Ascomycota</taxon>
        <taxon>Pezizomycotina</taxon>
        <taxon>Leotiomycetes</taxon>
        <taxon>Helotiales</taxon>
        <taxon>Lachnaceae</taxon>
        <taxon>Lachnellula</taxon>
    </lineage>
</organism>
<evidence type="ECO:0000256" key="1">
    <source>
        <dbReference type="ARBA" id="ARBA00022801"/>
    </source>
</evidence>